<evidence type="ECO:0000256" key="1">
    <source>
        <dbReference type="SAM" id="MobiDB-lite"/>
    </source>
</evidence>
<evidence type="ECO:0000313" key="3">
    <source>
        <dbReference type="Proteomes" id="UP000198797"/>
    </source>
</evidence>
<dbReference type="STRING" id="121616.GA0070216_105183"/>
<organism evidence="2 3">
    <name type="scientific">Micromonospora matsumotoense</name>
    <dbReference type="NCBI Taxonomy" id="121616"/>
    <lineage>
        <taxon>Bacteria</taxon>
        <taxon>Bacillati</taxon>
        <taxon>Actinomycetota</taxon>
        <taxon>Actinomycetes</taxon>
        <taxon>Micromonosporales</taxon>
        <taxon>Micromonosporaceae</taxon>
        <taxon>Micromonospora</taxon>
    </lineage>
</organism>
<proteinExistence type="predicted"/>
<dbReference type="AlphaFoldDB" id="A0A1C4XV37"/>
<dbReference type="PROSITE" id="PS51318">
    <property type="entry name" value="TAT"/>
    <property type="match status" value="1"/>
</dbReference>
<name>A0A1C4XV37_9ACTN</name>
<protein>
    <submittedName>
        <fullName evidence="2">Tight adherence protein B</fullName>
    </submittedName>
</protein>
<dbReference type="Proteomes" id="UP000198797">
    <property type="component" value="Unassembled WGS sequence"/>
</dbReference>
<sequence length="278" mass="27391">MRWRASGRPRRAVLLVGLVGAGAGGVAAGPVAAALLAGYGMLGARAVHRRRAAGQVGQERRRQLDRLGALAADLRAGLPVPTLDRVDAPAGADGLTGTGRTATALAPVTAGRSLDADRALATDHGVGIGTQVRLPTASRSGDGLPSPSPSPGRGSGGPNGDPAGTDRLERLARAAVRLADRTGAPLAELLERVEADARAFDRGMAAAAAQSAGANATALLLAALPLGGVALGYGIGVDPLAVLLHTPVGAACALVAMGLQAGGLLWAERLGATPGEGG</sequence>
<keyword evidence="3" id="KW-1185">Reference proteome</keyword>
<dbReference type="PANTHER" id="PTHR35007">
    <property type="entry name" value="INTEGRAL MEMBRANE PROTEIN-RELATED"/>
    <property type="match status" value="1"/>
</dbReference>
<dbReference type="PANTHER" id="PTHR35007:SF4">
    <property type="entry name" value="CONSERVED TRANSMEMBRANE PROTEIN-RELATED"/>
    <property type="match status" value="1"/>
</dbReference>
<evidence type="ECO:0000313" key="2">
    <source>
        <dbReference type="EMBL" id="SCF12206.1"/>
    </source>
</evidence>
<dbReference type="EMBL" id="FMCU01000005">
    <property type="protein sequence ID" value="SCF12206.1"/>
    <property type="molecule type" value="Genomic_DNA"/>
</dbReference>
<gene>
    <name evidence="2" type="ORF">GA0070216_105183</name>
</gene>
<dbReference type="InterPro" id="IPR006311">
    <property type="entry name" value="TAT_signal"/>
</dbReference>
<feature type="region of interest" description="Disordered" evidence="1">
    <location>
        <begin position="126"/>
        <end position="165"/>
    </location>
</feature>
<accession>A0A1C4XV37</accession>
<reference evidence="3" key="1">
    <citation type="submission" date="2016-06" db="EMBL/GenBank/DDBJ databases">
        <authorList>
            <person name="Varghese N."/>
            <person name="Submissions Spin"/>
        </authorList>
    </citation>
    <scope>NUCLEOTIDE SEQUENCE [LARGE SCALE GENOMIC DNA]</scope>
    <source>
        <strain evidence="3">DSM 44100</strain>
    </source>
</reference>